<feature type="signal peptide" evidence="1">
    <location>
        <begin position="1"/>
        <end position="19"/>
    </location>
</feature>
<feature type="chain" id="PRO_5019181063" evidence="1">
    <location>
        <begin position="20"/>
        <end position="354"/>
    </location>
</feature>
<gene>
    <name evidence="2" type="ORF">D0X99_07195</name>
</gene>
<dbReference type="AlphaFoldDB" id="A0A418PSN5"/>
<accession>A0A418PSN5</accession>
<comment type="caution">
    <text evidence="2">The sequence shown here is derived from an EMBL/GenBank/DDBJ whole genome shotgun (WGS) entry which is preliminary data.</text>
</comment>
<dbReference type="RefSeq" id="WP_119477006.1">
    <property type="nucleotide sequence ID" value="NZ_QXML01000003.1"/>
</dbReference>
<keyword evidence="3" id="KW-1185">Reference proteome</keyword>
<dbReference type="InterPro" id="IPR007433">
    <property type="entry name" value="DUF481"/>
</dbReference>
<evidence type="ECO:0000313" key="2">
    <source>
        <dbReference type="EMBL" id="RIW16147.1"/>
    </source>
</evidence>
<proteinExistence type="predicted"/>
<evidence type="ECO:0000313" key="3">
    <source>
        <dbReference type="Proteomes" id="UP000283522"/>
    </source>
</evidence>
<protein>
    <submittedName>
        <fullName evidence="2">DUF481 domain-containing protein</fullName>
    </submittedName>
</protein>
<keyword evidence="1" id="KW-0732">Signal</keyword>
<name>A0A418PSN5_9BACT</name>
<dbReference type="EMBL" id="QXML01000003">
    <property type="protein sequence ID" value="RIW16147.1"/>
    <property type="molecule type" value="Genomic_DNA"/>
</dbReference>
<dbReference type="OrthoDB" id="1117610at2"/>
<sequence length="354" mass="41151">MKKIQLIFLFMLSSVWAFSQTDTLILNNNDLIIGEIKSMDKNILAIETDYSDVDFKIKWNGIKRVYSKTNYLITLSDGRRYNGRIRSLNDTIVEIDTYMPYTVIKFSAKTENIEKPAGDRVEITKPQLVYLKALDEGFWSRLSFNFDIGTNLTKANDFRQFTFNTALGYLADRWKVNMTFNNLKSNQNDTDPINRTEFGTQYNYFLQKDWYLLYYLNTLTNTEQLIDLRTSNMVGVGKYLVHTNKTYLGFSTGVNFNNEKFTGEESTTQSGEAFLGAQYNIFDIGDLDLLSTLVAYPSLTEKGRWRTDFKFDFRYELKFDLYFKIGTTVNFDNQPTEGASTVDYIFQTTVGWKL</sequence>
<dbReference type="Proteomes" id="UP000283522">
    <property type="component" value="Unassembled WGS sequence"/>
</dbReference>
<dbReference type="Pfam" id="PF04338">
    <property type="entry name" value="DUF481"/>
    <property type="match status" value="1"/>
</dbReference>
<reference evidence="2 3" key="1">
    <citation type="submission" date="2018-09" db="EMBL/GenBank/DDBJ databases">
        <authorList>
            <person name="Wang X."/>
            <person name="Du Z."/>
        </authorList>
    </citation>
    <scope>NUCLEOTIDE SEQUENCE [LARGE SCALE GENOMIC DNA]</scope>
    <source>
        <strain evidence="2 3">N3</strain>
    </source>
</reference>
<evidence type="ECO:0000256" key="1">
    <source>
        <dbReference type="SAM" id="SignalP"/>
    </source>
</evidence>
<organism evidence="2 3">
    <name type="scientific">Algoriphagus lacus</name>
    <dbReference type="NCBI Taxonomy" id="2056311"/>
    <lineage>
        <taxon>Bacteria</taxon>
        <taxon>Pseudomonadati</taxon>
        <taxon>Bacteroidota</taxon>
        <taxon>Cytophagia</taxon>
        <taxon>Cytophagales</taxon>
        <taxon>Cyclobacteriaceae</taxon>
        <taxon>Algoriphagus</taxon>
    </lineage>
</organism>